<dbReference type="InterPro" id="IPR013325">
    <property type="entry name" value="RNA_pol_sigma_r2"/>
</dbReference>
<dbReference type="GO" id="GO:0003677">
    <property type="term" value="F:DNA binding"/>
    <property type="evidence" value="ECO:0007669"/>
    <property type="project" value="InterPro"/>
</dbReference>
<evidence type="ECO:0000256" key="3">
    <source>
        <dbReference type="ARBA" id="ARBA00023082"/>
    </source>
</evidence>
<dbReference type="EMBL" id="FXAU01000005">
    <property type="protein sequence ID" value="SMG40447.1"/>
    <property type="molecule type" value="Genomic_DNA"/>
</dbReference>
<keyword evidence="3" id="KW-0731">Sigma factor</keyword>
<dbReference type="InterPro" id="IPR007627">
    <property type="entry name" value="RNA_pol_sigma70_r2"/>
</dbReference>
<dbReference type="InterPro" id="IPR014284">
    <property type="entry name" value="RNA_pol_sigma-70_dom"/>
</dbReference>
<name>A0A1X7KHP6_9SPHI</name>
<dbReference type="SUPFAM" id="SSF88946">
    <property type="entry name" value="Sigma2 domain of RNA polymerase sigma factors"/>
    <property type="match status" value="1"/>
</dbReference>
<evidence type="ECO:0000313" key="5">
    <source>
        <dbReference type="EMBL" id="SMG40447.1"/>
    </source>
</evidence>
<accession>A0A1X7KHP6</accession>
<dbReference type="AlphaFoldDB" id="A0A1X7KHP6"/>
<dbReference type="NCBIfam" id="TIGR02937">
    <property type="entry name" value="sigma70-ECF"/>
    <property type="match status" value="1"/>
</dbReference>
<dbReference type="Gene3D" id="1.10.1740.10">
    <property type="match status" value="1"/>
</dbReference>
<dbReference type="GO" id="GO:0016987">
    <property type="term" value="F:sigma factor activity"/>
    <property type="evidence" value="ECO:0007669"/>
    <property type="project" value="UniProtKB-KW"/>
</dbReference>
<dbReference type="Pfam" id="PF04542">
    <property type="entry name" value="Sigma70_r2"/>
    <property type="match status" value="1"/>
</dbReference>
<comment type="similarity">
    <text evidence="1">Belongs to the sigma-70 factor family. ECF subfamily.</text>
</comment>
<dbReference type="GO" id="GO:0006352">
    <property type="term" value="P:DNA-templated transcription initiation"/>
    <property type="evidence" value="ECO:0007669"/>
    <property type="project" value="InterPro"/>
</dbReference>
<dbReference type="Proteomes" id="UP000192980">
    <property type="component" value="Unassembled WGS sequence"/>
</dbReference>
<dbReference type="RefSeq" id="WP_085473611.1">
    <property type="nucleotide sequence ID" value="NZ_CP038029.1"/>
</dbReference>
<dbReference type="PANTHER" id="PTHR43133:SF45">
    <property type="entry name" value="RNA POLYMERASE ECF-TYPE SIGMA FACTOR"/>
    <property type="match status" value="1"/>
</dbReference>
<dbReference type="OrthoDB" id="9780326at2"/>
<dbReference type="Pfam" id="PF08281">
    <property type="entry name" value="Sigma70_r4_2"/>
    <property type="match status" value="1"/>
</dbReference>
<keyword evidence="4" id="KW-0804">Transcription</keyword>
<evidence type="ECO:0000256" key="1">
    <source>
        <dbReference type="ARBA" id="ARBA00010641"/>
    </source>
</evidence>
<dbReference type="InterPro" id="IPR036388">
    <property type="entry name" value="WH-like_DNA-bd_sf"/>
</dbReference>
<gene>
    <name evidence="5" type="ORF">SAMN05660862_2895</name>
</gene>
<keyword evidence="2" id="KW-0805">Transcription regulation</keyword>
<evidence type="ECO:0000313" key="6">
    <source>
        <dbReference type="Proteomes" id="UP000192980"/>
    </source>
</evidence>
<dbReference type="InterPro" id="IPR039425">
    <property type="entry name" value="RNA_pol_sigma-70-like"/>
</dbReference>
<reference evidence="5 6" key="1">
    <citation type="submission" date="2017-04" db="EMBL/GenBank/DDBJ databases">
        <authorList>
            <person name="Afonso C.L."/>
            <person name="Miller P.J."/>
            <person name="Scott M.A."/>
            <person name="Spackman E."/>
            <person name="Goraichik I."/>
            <person name="Dimitrov K.M."/>
            <person name="Suarez D.L."/>
            <person name="Swayne D.E."/>
        </authorList>
    </citation>
    <scope>NUCLEOTIDE SEQUENCE [LARGE SCALE GENOMIC DNA]</scope>
    <source>
        <strain evidence="5 6">DSM 22418</strain>
    </source>
</reference>
<dbReference type="Gene3D" id="1.10.10.10">
    <property type="entry name" value="Winged helix-like DNA-binding domain superfamily/Winged helix DNA-binding domain"/>
    <property type="match status" value="1"/>
</dbReference>
<dbReference type="PANTHER" id="PTHR43133">
    <property type="entry name" value="RNA POLYMERASE ECF-TYPE SIGMA FACTO"/>
    <property type="match status" value="1"/>
</dbReference>
<protein>
    <submittedName>
        <fullName evidence="5">RNA polymerase sigma-70 factor, ECF subfamily</fullName>
    </submittedName>
</protein>
<sequence>MNKELEIEFVTLLEQHQNILHKICKLYTADMDSHNDLFQEMVIQLWRAYPSFKGDAKFSTWAYRVALNTAISLFRTKKRKIEMVPWDNHILNIRCEDYDTQQEEQLRFLYTAVRQLTDIEKALVYMYLEDKDYVEIAETLGISEVNARVKMNRIKTKLKNILNKKGTAEWMG</sequence>
<dbReference type="STRING" id="561061.SAMN05660862_2895"/>
<keyword evidence="6" id="KW-1185">Reference proteome</keyword>
<proteinExistence type="inferred from homology"/>
<evidence type="ECO:0000256" key="2">
    <source>
        <dbReference type="ARBA" id="ARBA00023015"/>
    </source>
</evidence>
<evidence type="ECO:0000256" key="4">
    <source>
        <dbReference type="ARBA" id="ARBA00023163"/>
    </source>
</evidence>
<dbReference type="InterPro" id="IPR013249">
    <property type="entry name" value="RNA_pol_sigma70_r4_t2"/>
</dbReference>
<organism evidence="5 6">
    <name type="scientific">Sphingobacterium psychroaquaticum</name>
    <dbReference type="NCBI Taxonomy" id="561061"/>
    <lineage>
        <taxon>Bacteria</taxon>
        <taxon>Pseudomonadati</taxon>
        <taxon>Bacteroidota</taxon>
        <taxon>Sphingobacteriia</taxon>
        <taxon>Sphingobacteriales</taxon>
        <taxon>Sphingobacteriaceae</taxon>
        <taxon>Sphingobacterium</taxon>
    </lineage>
</organism>
<dbReference type="InterPro" id="IPR013324">
    <property type="entry name" value="RNA_pol_sigma_r3/r4-like"/>
</dbReference>
<dbReference type="SUPFAM" id="SSF88659">
    <property type="entry name" value="Sigma3 and sigma4 domains of RNA polymerase sigma factors"/>
    <property type="match status" value="1"/>
</dbReference>